<name>A0A6G0T6F8_APHGL</name>
<dbReference type="OrthoDB" id="5590282at2759"/>
<protein>
    <submittedName>
        <fullName evidence="1">Uncharacterized protein</fullName>
    </submittedName>
</protein>
<comment type="caution">
    <text evidence="1">The sequence shown here is derived from an EMBL/GenBank/DDBJ whole genome shotgun (WGS) entry which is preliminary data.</text>
</comment>
<accession>A0A6G0T6F8</accession>
<proteinExistence type="predicted"/>
<evidence type="ECO:0000313" key="2">
    <source>
        <dbReference type="Proteomes" id="UP000475862"/>
    </source>
</evidence>
<sequence>MAILVIRIPVKSLLHIICQKAARLPQGISGNGQVLSIQSGLSSVSDNNGAGSLSAGLLASDSDLSISIKLLTFSRQLLEGIIVFRVDLKWIRVSSYSGVSFKNGLTCLFLFKTPSMLDELASFILTFIIIRAVPTTLSMQIKNHLVIDECVMVFFNKIQLKMISGEESLITYDEQKSKCLIRGKQMEKARTKTTYACIGRRIVPSGRRPHRGGTRTLRESALCTSGLMSMDGQIDVEDIILN</sequence>
<gene>
    <name evidence="1" type="ORF">AGLY_013425</name>
</gene>
<reference evidence="1 2" key="1">
    <citation type="submission" date="2019-08" db="EMBL/GenBank/DDBJ databases">
        <title>The genome of the soybean aphid Biotype 1, its phylome, world population structure and adaptation to the North American continent.</title>
        <authorList>
            <person name="Giordano R."/>
            <person name="Donthu R.K."/>
            <person name="Hernandez A.G."/>
            <person name="Wright C.L."/>
            <person name="Zimin A.V."/>
        </authorList>
    </citation>
    <scope>NUCLEOTIDE SEQUENCE [LARGE SCALE GENOMIC DNA]</scope>
    <source>
        <tissue evidence="1">Whole aphids</tissue>
    </source>
</reference>
<organism evidence="1 2">
    <name type="scientific">Aphis glycines</name>
    <name type="common">Soybean aphid</name>
    <dbReference type="NCBI Taxonomy" id="307491"/>
    <lineage>
        <taxon>Eukaryota</taxon>
        <taxon>Metazoa</taxon>
        <taxon>Ecdysozoa</taxon>
        <taxon>Arthropoda</taxon>
        <taxon>Hexapoda</taxon>
        <taxon>Insecta</taxon>
        <taxon>Pterygota</taxon>
        <taxon>Neoptera</taxon>
        <taxon>Paraneoptera</taxon>
        <taxon>Hemiptera</taxon>
        <taxon>Sternorrhyncha</taxon>
        <taxon>Aphidomorpha</taxon>
        <taxon>Aphidoidea</taxon>
        <taxon>Aphididae</taxon>
        <taxon>Aphidini</taxon>
        <taxon>Aphis</taxon>
        <taxon>Aphis</taxon>
    </lineage>
</organism>
<dbReference type="AlphaFoldDB" id="A0A6G0T6F8"/>
<dbReference type="Proteomes" id="UP000475862">
    <property type="component" value="Unassembled WGS sequence"/>
</dbReference>
<evidence type="ECO:0000313" key="1">
    <source>
        <dbReference type="EMBL" id="KAE9526777.1"/>
    </source>
</evidence>
<dbReference type="EMBL" id="VYZN01000054">
    <property type="protein sequence ID" value="KAE9526777.1"/>
    <property type="molecule type" value="Genomic_DNA"/>
</dbReference>
<keyword evidence="2" id="KW-1185">Reference proteome</keyword>